<protein>
    <submittedName>
        <fullName evidence="3">Uncharacterized protein</fullName>
    </submittedName>
</protein>
<evidence type="ECO:0000313" key="4">
    <source>
        <dbReference type="Proteomes" id="UP000663193"/>
    </source>
</evidence>
<dbReference type="AlphaFoldDB" id="A0A7U2F4D7"/>
<dbReference type="PANTHER" id="PTHR24166">
    <property type="entry name" value="ROLLING PEBBLES, ISOFORM B"/>
    <property type="match status" value="1"/>
</dbReference>
<gene>
    <name evidence="3" type="ORF">JI435_045230</name>
</gene>
<keyword evidence="4" id="KW-1185">Reference proteome</keyword>
<dbReference type="Pfam" id="PF12796">
    <property type="entry name" value="Ank_2"/>
    <property type="match status" value="2"/>
</dbReference>
<dbReference type="InterPro" id="IPR002110">
    <property type="entry name" value="Ankyrin_rpt"/>
</dbReference>
<keyword evidence="2" id="KW-0040">ANK repeat</keyword>
<evidence type="ECO:0000256" key="2">
    <source>
        <dbReference type="ARBA" id="ARBA00023043"/>
    </source>
</evidence>
<evidence type="ECO:0000313" key="3">
    <source>
        <dbReference type="EMBL" id="QRC98462.1"/>
    </source>
</evidence>
<accession>A0A7U2F4D7</accession>
<dbReference type="PANTHER" id="PTHR24166:SF48">
    <property type="entry name" value="PROTEIN VAPYRIN"/>
    <property type="match status" value="1"/>
</dbReference>
<dbReference type="InterPro" id="IPR036770">
    <property type="entry name" value="Ankyrin_rpt-contain_sf"/>
</dbReference>
<reference evidence="4" key="1">
    <citation type="journal article" date="2021" name="BMC Genomics">
        <title>Chromosome-level genome assembly and manually-curated proteome of model necrotroph Parastagonospora nodorum Sn15 reveals a genome-wide trove of candidate effector homologs, and redundancy of virulence-related functions within an accessory chromosome.</title>
        <authorList>
            <person name="Bertazzoni S."/>
            <person name="Jones D.A.B."/>
            <person name="Phan H.T."/>
            <person name="Tan K.-C."/>
            <person name="Hane J.K."/>
        </authorList>
    </citation>
    <scope>NUCLEOTIDE SEQUENCE [LARGE SCALE GENOMIC DNA]</scope>
    <source>
        <strain evidence="4">SN15 / ATCC MYA-4574 / FGSC 10173)</strain>
    </source>
</reference>
<dbReference type="VEuPathDB" id="FungiDB:JI435_045230"/>
<keyword evidence="1" id="KW-0677">Repeat</keyword>
<evidence type="ECO:0000256" key="1">
    <source>
        <dbReference type="ARBA" id="ARBA00022737"/>
    </source>
</evidence>
<proteinExistence type="predicted"/>
<dbReference type="EMBL" id="CP069030">
    <property type="protein sequence ID" value="QRC98462.1"/>
    <property type="molecule type" value="Genomic_DNA"/>
</dbReference>
<dbReference type="InterPro" id="IPR050889">
    <property type="entry name" value="Dendritic_Spine_Reg/Scaffold"/>
</dbReference>
<organism evidence="3 4">
    <name type="scientific">Phaeosphaeria nodorum (strain SN15 / ATCC MYA-4574 / FGSC 10173)</name>
    <name type="common">Glume blotch fungus</name>
    <name type="synonym">Parastagonospora nodorum</name>
    <dbReference type="NCBI Taxonomy" id="321614"/>
    <lineage>
        <taxon>Eukaryota</taxon>
        <taxon>Fungi</taxon>
        <taxon>Dikarya</taxon>
        <taxon>Ascomycota</taxon>
        <taxon>Pezizomycotina</taxon>
        <taxon>Dothideomycetes</taxon>
        <taxon>Pleosporomycetidae</taxon>
        <taxon>Pleosporales</taxon>
        <taxon>Pleosporineae</taxon>
        <taxon>Phaeosphaeriaceae</taxon>
        <taxon>Parastagonospora</taxon>
    </lineage>
</organism>
<dbReference type="Proteomes" id="UP000663193">
    <property type="component" value="Chromosome 8"/>
</dbReference>
<dbReference type="OrthoDB" id="3351993at2759"/>
<dbReference type="SMART" id="SM00248">
    <property type="entry name" value="ANK"/>
    <property type="match status" value="6"/>
</dbReference>
<dbReference type="Gene3D" id="1.25.40.20">
    <property type="entry name" value="Ankyrin repeat-containing domain"/>
    <property type="match status" value="1"/>
</dbReference>
<name>A0A7U2F4D7_PHANO</name>
<dbReference type="SUPFAM" id="SSF48403">
    <property type="entry name" value="Ankyrin repeat"/>
    <property type="match status" value="1"/>
</dbReference>
<sequence length="387" mass="43804">MFAVLAEDEELQDKILSDGIPINDVCYYLYSPLGMASRLGLRHTVSKLLDAGAEYRSDRDVEPNFVPHPLLCAIESNHADIVKLLLEAADDDDEDDYSLRDAASIAAKNNNREILEHILAVNPRMGAVESIKAAALNGWDDMLKRLLVRDTYWLNEFWSNDNIGAPIVYAAEGGNLSTCQLIQSKALLNDCDRRRNTGNLLRAAASGGNVEVLEFVLHEQLDDTCPDHLPVVAAMKGHVEMLNYLLDNGYHLKRKKSGELIRYALFAGIYSQHCGAVELLVQRLKMDLNIEHIKEGDKLVVPLIAAVDSGNSDMVRLLIRLGAWTERTKWSSTGFSIKERRYRHDILGRFNPQRLKLSRRYSRWEYSVRQRHVDEALRVIREHESAA</sequence>